<protein>
    <recommendedName>
        <fullName evidence="2">Multidrug resistance protein MdtA-like C-terminal permuted SH3 domain-containing protein</fullName>
    </recommendedName>
</protein>
<dbReference type="InterPro" id="IPR058627">
    <property type="entry name" value="MdtA-like_C"/>
</dbReference>
<dbReference type="PANTHER" id="PTHR30469">
    <property type="entry name" value="MULTIDRUG RESISTANCE PROTEIN MDTA"/>
    <property type="match status" value="1"/>
</dbReference>
<keyword evidence="4" id="KW-1185">Reference proteome</keyword>
<evidence type="ECO:0000313" key="4">
    <source>
        <dbReference type="Proteomes" id="UP001060414"/>
    </source>
</evidence>
<dbReference type="Gene3D" id="2.40.30.170">
    <property type="match status" value="1"/>
</dbReference>
<evidence type="ECO:0000313" key="3">
    <source>
        <dbReference type="EMBL" id="UWZ78193.1"/>
    </source>
</evidence>
<accession>A0ABY5ZGA9</accession>
<dbReference type="Gene3D" id="1.10.287.470">
    <property type="entry name" value="Helix hairpin bin"/>
    <property type="match status" value="1"/>
</dbReference>
<dbReference type="Gene3D" id="2.40.420.20">
    <property type="match status" value="1"/>
</dbReference>
<evidence type="ECO:0000256" key="1">
    <source>
        <dbReference type="SAM" id="Coils"/>
    </source>
</evidence>
<reference evidence="3" key="1">
    <citation type="journal article" date="2022" name="Environ. Microbiol.">
        <title>Geoalkalibacter halelectricus SAP #1 sp. nov. possessing extracellular electron transfer and mineral#reducing capabilities from a haloalkaline environment.</title>
        <authorList>
            <person name="Yadav S."/>
            <person name="Singh R."/>
            <person name="Sundharam S.S."/>
            <person name="Chaudhary S."/>
            <person name="Krishnamurthi S."/>
            <person name="Patil S.A."/>
        </authorList>
    </citation>
    <scope>NUCLEOTIDE SEQUENCE</scope>
    <source>
        <strain evidence="3">SAP-1</strain>
    </source>
</reference>
<dbReference type="EMBL" id="CP092109">
    <property type="protein sequence ID" value="UWZ78193.1"/>
    <property type="molecule type" value="Genomic_DNA"/>
</dbReference>
<dbReference type="Proteomes" id="UP001060414">
    <property type="component" value="Chromosome"/>
</dbReference>
<evidence type="ECO:0000259" key="2">
    <source>
        <dbReference type="Pfam" id="PF25967"/>
    </source>
</evidence>
<name>A0ABY5ZGA9_9BACT</name>
<keyword evidence="1" id="KW-0175">Coiled coil</keyword>
<gene>
    <name evidence="3" type="ORF">L9S41_10830</name>
</gene>
<feature type="domain" description="Multidrug resistance protein MdtA-like C-terminal permuted SH3" evidence="2">
    <location>
        <begin position="356"/>
        <end position="409"/>
    </location>
</feature>
<sequence>MPPAWFSRLRSLLILPPLLLAAGVFLLAMGTREAPERPEPVEPRTPARFLTVPKVDVVPQVIAFGEVRPPRIWNAIAEVPGRIVFIHPDLLVGGFIPSGAVLVRIDPLPYQLALAQAQAQLKELNQQNTNLRTSLDIEERSLELLERELSRQRTLLQDEVAAAGAVEDAERAALQQRRQVQQLRNDLSLVPPRREALQARIDNLARDLENTSVMAPFDLRVVSVAADINQFAAAGQHLAEAFSVDRVEVAAQIPIDRLWTLLLGADQPGAEKQGFAARLGEALDAAPKVRLRAGGLLSHWPGRLVRMAESADPQTRTLGVIVTVDEPYAQPNTQPALTRNLFVEVVLRGHPLKERLVIPRAAVREGQVWVLDEDDRLQSREVDILFHQQDFAVVAAGLSEADRLVLSDLTPAVEGMRIDAHEDEQRRAALISQATGRGSR</sequence>
<feature type="coiled-coil region" evidence="1">
    <location>
        <begin position="114"/>
        <end position="214"/>
    </location>
</feature>
<dbReference type="Pfam" id="PF25967">
    <property type="entry name" value="RND-MFP_C"/>
    <property type="match status" value="1"/>
</dbReference>
<dbReference type="Gene3D" id="2.40.50.100">
    <property type="match status" value="1"/>
</dbReference>
<dbReference type="RefSeq" id="WP_260746542.1">
    <property type="nucleotide sequence ID" value="NZ_CP092109.1"/>
</dbReference>
<dbReference type="PANTHER" id="PTHR30469:SF15">
    <property type="entry name" value="HLYD FAMILY OF SECRETION PROTEINS"/>
    <property type="match status" value="1"/>
</dbReference>
<proteinExistence type="predicted"/>
<dbReference type="SUPFAM" id="SSF111369">
    <property type="entry name" value="HlyD-like secretion proteins"/>
    <property type="match status" value="1"/>
</dbReference>
<organism evidence="3 4">
    <name type="scientific">Geoalkalibacter halelectricus</name>
    <dbReference type="NCBI Taxonomy" id="2847045"/>
    <lineage>
        <taxon>Bacteria</taxon>
        <taxon>Pseudomonadati</taxon>
        <taxon>Thermodesulfobacteriota</taxon>
        <taxon>Desulfuromonadia</taxon>
        <taxon>Desulfuromonadales</taxon>
        <taxon>Geoalkalibacteraceae</taxon>
        <taxon>Geoalkalibacter</taxon>
    </lineage>
</organism>